<dbReference type="PANTHER" id="PTHR45786:SF74">
    <property type="entry name" value="ATP-DEPENDENT DNA HELICASE"/>
    <property type="match status" value="1"/>
</dbReference>
<name>A0A0B1SWF3_OESDE</name>
<dbReference type="OrthoDB" id="5866727at2759"/>
<reference evidence="2 3" key="1">
    <citation type="submission" date="2014-03" db="EMBL/GenBank/DDBJ databases">
        <title>Draft genome of the hookworm Oesophagostomum dentatum.</title>
        <authorList>
            <person name="Mitreva M."/>
        </authorList>
    </citation>
    <scope>NUCLEOTIDE SEQUENCE [LARGE SCALE GENOMIC DNA]</scope>
    <source>
        <strain evidence="2 3">OD-Hann</strain>
    </source>
</reference>
<feature type="region of interest" description="Disordered" evidence="1">
    <location>
        <begin position="121"/>
        <end position="151"/>
    </location>
</feature>
<sequence length="398" mass="45661">MQNSRRDETDDAAGRRREENRRRMELGRQEESEETTQRRREENRRRMEERRREESQETAQARRERNRRRMEEQRGGDSEEATEARRERNRMRMGERREQICTIIRSQLFFSDANALQHRLAREGSPATVQERRRSRAQRRVNGPPPPASELSYLAPMNTEFRSNIRQYNSALAMASMGAQLDSLEDLAPTVLESIDSLKSTAVLQVYHLAGPLHPDNGEAPSFAQFYIMDSAQAAKERMSNPANVRCGSSAMRKLSDLLSRVNRYAQAYQMIDEVVRAEEALAALEGRSLAPVRMIFDVNADVDRRRYNLPTCNEGWCLHISNVATAVYVVDEIPATRSFAVHPRSGELQNISVLSPACDPLCYPLFFPTGKPGWSPRLQKASEDQFHSCDFQIIVIK</sequence>
<feature type="non-terminal residue" evidence="2">
    <location>
        <position position="398"/>
    </location>
</feature>
<dbReference type="AlphaFoldDB" id="A0A0B1SWF3"/>
<dbReference type="Proteomes" id="UP000053660">
    <property type="component" value="Unassembled WGS sequence"/>
</dbReference>
<dbReference type="PANTHER" id="PTHR45786">
    <property type="entry name" value="DNA BINDING PROTEIN-LIKE"/>
    <property type="match status" value="1"/>
</dbReference>
<accession>A0A0B1SWF3</accession>
<proteinExistence type="predicted"/>
<protein>
    <submittedName>
        <fullName evidence="2">Uncharacterized protein</fullName>
    </submittedName>
</protein>
<evidence type="ECO:0000313" key="2">
    <source>
        <dbReference type="EMBL" id="KHJ89299.1"/>
    </source>
</evidence>
<evidence type="ECO:0000313" key="3">
    <source>
        <dbReference type="Proteomes" id="UP000053660"/>
    </source>
</evidence>
<dbReference type="EMBL" id="KN554423">
    <property type="protein sequence ID" value="KHJ89299.1"/>
    <property type="molecule type" value="Genomic_DNA"/>
</dbReference>
<feature type="region of interest" description="Disordered" evidence="1">
    <location>
        <begin position="1"/>
        <end position="93"/>
    </location>
</feature>
<gene>
    <name evidence="2" type="ORF">OESDEN_10880</name>
</gene>
<keyword evidence="3" id="KW-1185">Reference proteome</keyword>
<evidence type="ECO:0000256" key="1">
    <source>
        <dbReference type="SAM" id="MobiDB-lite"/>
    </source>
</evidence>
<organism evidence="2 3">
    <name type="scientific">Oesophagostomum dentatum</name>
    <name type="common">Nodular worm</name>
    <dbReference type="NCBI Taxonomy" id="61180"/>
    <lineage>
        <taxon>Eukaryota</taxon>
        <taxon>Metazoa</taxon>
        <taxon>Ecdysozoa</taxon>
        <taxon>Nematoda</taxon>
        <taxon>Chromadorea</taxon>
        <taxon>Rhabditida</taxon>
        <taxon>Rhabditina</taxon>
        <taxon>Rhabditomorpha</taxon>
        <taxon>Strongyloidea</taxon>
        <taxon>Strongylidae</taxon>
        <taxon>Oesophagostomum</taxon>
    </lineage>
</organism>